<sequence length="61" mass="6788">MPFLFIFVSLFIAGILLLSLFGVQGGAGGPFCKKRKRNLILISLSQALVFSAAYNMFFYIH</sequence>
<dbReference type="RefSeq" id="WP_377604068.1">
    <property type="nucleotide sequence ID" value="NZ_JBHUME010000009.1"/>
</dbReference>
<keyword evidence="1" id="KW-1133">Transmembrane helix</keyword>
<evidence type="ECO:0000313" key="2">
    <source>
        <dbReference type="EMBL" id="MFD2613847.1"/>
    </source>
</evidence>
<proteinExistence type="predicted"/>
<feature type="transmembrane region" description="Helical" evidence="1">
    <location>
        <begin position="39"/>
        <end position="60"/>
    </location>
</feature>
<evidence type="ECO:0000313" key="3">
    <source>
        <dbReference type="Proteomes" id="UP001597541"/>
    </source>
</evidence>
<protein>
    <recommendedName>
        <fullName evidence="4">HIG1 domain-containing protein</fullName>
    </recommendedName>
</protein>
<comment type="caution">
    <text evidence="2">The sequence shown here is derived from an EMBL/GenBank/DDBJ whole genome shotgun (WGS) entry which is preliminary data.</text>
</comment>
<reference evidence="3" key="1">
    <citation type="journal article" date="2019" name="Int. J. Syst. Evol. Microbiol.">
        <title>The Global Catalogue of Microorganisms (GCM) 10K type strain sequencing project: providing services to taxonomists for standard genome sequencing and annotation.</title>
        <authorList>
            <consortium name="The Broad Institute Genomics Platform"/>
            <consortium name="The Broad Institute Genome Sequencing Center for Infectious Disease"/>
            <person name="Wu L."/>
            <person name="Ma J."/>
        </authorList>
    </citation>
    <scope>NUCLEOTIDE SEQUENCE [LARGE SCALE GENOMIC DNA]</scope>
    <source>
        <strain evidence="3">KCTC 3950</strain>
    </source>
</reference>
<dbReference type="Proteomes" id="UP001597541">
    <property type="component" value="Unassembled WGS sequence"/>
</dbReference>
<gene>
    <name evidence="2" type="ORF">ACFSUF_15630</name>
</gene>
<keyword evidence="3" id="KW-1185">Reference proteome</keyword>
<dbReference type="EMBL" id="JBHUME010000009">
    <property type="protein sequence ID" value="MFD2613847.1"/>
    <property type="molecule type" value="Genomic_DNA"/>
</dbReference>
<evidence type="ECO:0000256" key="1">
    <source>
        <dbReference type="SAM" id="Phobius"/>
    </source>
</evidence>
<keyword evidence="1" id="KW-0472">Membrane</keyword>
<organism evidence="2 3">
    <name type="scientific">Paenibacillus gansuensis</name>
    <dbReference type="NCBI Taxonomy" id="306542"/>
    <lineage>
        <taxon>Bacteria</taxon>
        <taxon>Bacillati</taxon>
        <taxon>Bacillota</taxon>
        <taxon>Bacilli</taxon>
        <taxon>Bacillales</taxon>
        <taxon>Paenibacillaceae</taxon>
        <taxon>Paenibacillus</taxon>
    </lineage>
</organism>
<accession>A0ABW5PEQ6</accession>
<keyword evidence="1" id="KW-0812">Transmembrane</keyword>
<name>A0ABW5PEQ6_9BACL</name>
<feature type="transmembrane region" description="Helical" evidence="1">
    <location>
        <begin position="6"/>
        <end position="27"/>
    </location>
</feature>
<evidence type="ECO:0008006" key="4">
    <source>
        <dbReference type="Google" id="ProtNLM"/>
    </source>
</evidence>